<feature type="transmembrane region" description="Helical" evidence="7">
    <location>
        <begin position="99"/>
        <end position="128"/>
    </location>
</feature>
<evidence type="ECO:0000256" key="7">
    <source>
        <dbReference type="SAM" id="Phobius"/>
    </source>
</evidence>
<dbReference type="Gene3D" id="1.10.287.1260">
    <property type="match status" value="1"/>
</dbReference>
<dbReference type="SUPFAM" id="SSF82861">
    <property type="entry name" value="Mechanosensitive channel protein MscS (YggB), transmembrane region"/>
    <property type="match status" value="1"/>
</dbReference>
<comment type="similarity">
    <text evidence="2">Belongs to the MscS (TC 1.A.23) family.</text>
</comment>
<dbReference type="InterPro" id="IPR006685">
    <property type="entry name" value="MscS_channel_2nd"/>
</dbReference>
<keyword evidence="5 7" id="KW-1133">Transmembrane helix</keyword>
<comment type="subcellular location">
    <subcellularLocation>
        <location evidence="1">Cell membrane</location>
        <topology evidence="1">Multi-pass membrane protein</topology>
    </subcellularLocation>
</comment>
<evidence type="ECO:0000259" key="10">
    <source>
        <dbReference type="Pfam" id="PF21088"/>
    </source>
</evidence>
<feature type="transmembrane region" description="Helical" evidence="7">
    <location>
        <begin position="29"/>
        <end position="53"/>
    </location>
</feature>
<feature type="transmembrane region" description="Helical" evidence="7">
    <location>
        <begin position="74"/>
        <end position="93"/>
    </location>
</feature>
<feature type="domain" description="Mechanosensitive ion channel MscS C-terminal" evidence="9">
    <location>
        <begin position="188"/>
        <end position="270"/>
    </location>
</feature>
<dbReference type="Pfam" id="PF00924">
    <property type="entry name" value="MS_channel_2nd"/>
    <property type="match status" value="1"/>
</dbReference>
<dbReference type="InterPro" id="IPR045275">
    <property type="entry name" value="MscS_archaea/bacteria_type"/>
</dbReference>
<dbReference type="InterPro" id="IPR023408">
    <property type="entry name" value="MscS_beta-dom_sf"/>
</dbReference>
<dbReference type="Proteomes" id="UP000644115">
    <property type="component" value="Unassembled WGS sequence"/>
</dbReference>
<gene>
    <name evidence="11" type="ORF">H8876_08530</name>
</gene>
<dbReference type="InterPro" id="IPR010920">
    <property type="entry name" value="LSM_dom_sf"/>
</dbReference>
<evidence type="ECO:0000256" key="5">
    <source>
        <dbReference type="ARBA" id="ARBA00022989"/>
    </source>
</evidence>
<organism evidence="11 12">
    <name type="scientific">Lentihominibacter faecis</name>
    <dbReference type="NCBI Taxonomy" id="2764712"/>
    <lineage>
        <taxon>Bacteria</taxon>
        <taxon>Bacillati</taxon>
        <taxon>Bacillota</taxon>
        <taxon>Clostridia</taxon>
        <taxon>Peptostreptococcales</taxon>
        <taxon>Anaerovoracaceae</taxon>
        <taxon>Lentihominibacter</taxon>
    </lineage>
</organism>
<evidence type="ECO:0000256" key="4">
    <source>
        <dbReference type="ARBA" id="ARBA00022692"/>
    </source>
</evidence>
<evidence type="ECO:0000313" key="12">
    <source>
        <dbReference type="Proteomes" id="UP000644115"/>
    </source>
</evidence>
<evidence type="ECO:0000259" key="9">
    <source>
        <dbReference type="Pfam" id="PF21082"/>
    </source>
</evidence>
<dbReference type="InterPro" id="IPR049142">
    <property type="entry name" value="MS_channel_1st"/>
</dbReference>
<dbReference type="EMBL" id="JACRWC010000106">
    <property type="protein sequence ID" value="MBC6000043.1"/>
    <property type="molecule type" value="Genomic_DNA"/>
</dbReference>
<dbReference type="InterPro" id="IPR049278">
    <property type="entry name" value="MS_channel_C"/>
</dbReference>
<feature type="domain" description="Mechanosensitive ion channel MscS" evidence="8">
    <location>
        <begin position="115"/>
        <end position="181"/>
    </location>
</feature>
<reference evidence="11" key="1">
    <citation type="submission" date="2020-08" db="EMBL/GenBank/DDBJ databases">
        <authorList>
            <person name="Liu C."/>
            <person name="Sun Q."/>
        </authorList>
    </citation>
    <scope>NUCLEOTIDE SEQUENCE</scope>
    <source>
        <strain evidence="11">BX16</strain>
    </source>
</reference>
<dbReference type="InterPro" id="IPR011066">
    <property type="entry name" value="MscS_channel_C_sf"/>
</dbReference>
<keyword evidence="12" id="KW-1185">Reference proteome</keyword>
<evidence type="ECO:0000256" key="3">
    <source>
        <dbReference type="ARBA" id="ARBA00022475"/>
    </source>
</evidence>
<dbReference type="Gene3D" id="3.30.70.100">
    <property type="match status" value="1"/>
</dbReference>
<dbReference type="GO" id="GO:0005886">
    <property type="term" value="C:plasma membrane"/>
    <property type="evidence" value="ECO:0007669"/>
    <property type="project" value="UniProtKB-SubCell"/>
</dbReference>
<accession>A0A923NC22</accession>
<feature type="domain" description="Mechanosensitive ion channel transmembrane helices 2/3" evidence="10">
    <location>
        <begin position="73"/>
        <end position="114"/>
    </location>
</feature>
<comment type="caution">
    <text evidence="11">The sequence shown here is derived from an EMBL/GenBank/DDBJ whole genome shotgun (WGS) entry which is preliminary data.</text>
</comment>
<dbReference type="Pfam" id="PF21082">
    <property type="entry name" value="MS_channel_3rd"/>
    <property type="match status" value="1"/>
</dbReference>
<evidence type="ECO:0000259" key="8">
    <source>
        <dbReference type="Pfam" id="PF00924"/>
    </source>
</evidence>
<keyword evidence="6 7" id="KW-0472">Membrane</keyword>
<sequence>MEEKIAESQEALTKGSWKDFFSVDKMMDWGMNLAAILIIVLIGLILLKIILRITDRGLKKSTADPILYTFVRNVIKVAAAIVLITMCLGVLGIQVHTIVAVIGAAGAAIALALKDSLANIAGGVMIILTKPFSKDDLIDIGDVSGKVHHIDLFLTTLKTYDNKTITIPNGIVNTSVLVNHSQEEKRRVDCTFGIGYDDDIEHAKEIMRKVCDDNPLILTDPQPLIGVANHGESSVDMDLKAWCLTEHYWDVKYYLEEHIKVAFDENGIQIPFPQMDVHIHHE</sequence>
<keyword evidence="3" id="KW-1003">Cell membrane</keyword>
<dbReference type="GO" id="GO:0008381">
    <property type="term" value="F:mechanosensitive monoatomic ion channel activity"/>
    <property type="evidence" value="ECO:0007669"/>
    <property type="project" value="InterPro"/>
</dbReference>
<dbReference type="AlphaFoldDB" id="A0A923NC22"/>
<evidence type="ECO:0000313" key="11">
    <source>
        <dbReference type="EMBL" id="MBC6000043.1"/>
    </source>
</evidence>
<dbReference type="SUPFAM" id="SSF82689">
    <property type="entry name" value="Mechanosensitive channel protein MscS (YggB), C-terminal domain"/>
    <property type="match status" value="1"/>
</dbReference>
<evidence type="ECO:0000256" key="6">
    <source>
        <dbReference type="ARBA" id="ARBA00023136"/>
    </source>
</evidence>
<name>A0A923NC22_9FIRM</name>
<keyword evidence="4 7" id="KW-0812">Transmembrane</keyword>
<dbReference type="InterPro" id="IPR011014">
    <property type="entry name" value="MscS_channel_TM-2"/>
</dbReference>
<dbReference type="SUPFAM" id="SSF50182">
    <property type="entry name" value="Sm-like ribonucleoproteins"/>
    <property type="match status" value="1"/>
</dbReference>
<dbReference type="Gene3D" id="2.30.30.60">
    <property type="match status" value="1"/>
</dbReference>
<dbReference type="RefSeq" id="WP_249287393.1">
    <property type="nucleotide sequence ID" value="NZ_JACRWC010000106.1"/>
</dbReference>
<dbReference type="PANTHER" id="PTHR30221">
    <property type="entry name" value="SMALL-CONDUCTANCE MECHANOSENSITIVE CHANNEL"/>
    <property type="match status" value="1"/>
</dbReference>
<evidence type="ECO:0000256" key="1">
    <source>
        <dbReference type="ARBA" id="ARBA00004651"/>
    </source>
</evidence>
<evidence type="ECO:0000256" key="2">
    <source>
        <dbReference type="ARBA" id="ARBA00008017"/>
    </source>
</evidence>
<proteinExistence type="inferred from homology"/>
<dbReference type="Pfam" id="PF21088">
    <property type="entry name" value="MS_channel_1st"/>
    <property type="match status" value="1"/>
</dbReference>
<dbReference type="PANTHER" id="PTHR30221:SF1">
    <property type="entry name" value="SMALL-CONDUCTANCE MECHANOSENSITIVE CHANNEL"/>
    <property type="match status" value="1"/>
</dbReference>
<protein>
    <submittedName>
        <fullName evidence="11">Mechanosensitive ion channel family protein</fullName>
    </submittedName>
</protein>